<dbReference type="EnsemblBacteria" id="AAQ00511">
    <property type="protein sequence ID" value="AAQ00511"/>
    <property type="gene ID" value="Pro_1467"/>
</dbReference>
<name>Q7VAJ5_PROMA</name>
<dbReference type="AlphaFoldDB" id="Q7VAJ5"/>
<gene>
    <name evidence="1" type="ordered locus">Pro_1467</name>
</gene>
<accession>Q7VAJ5</accession>
<dbReference type="Pfam" id="PF10929">
    <property type="entry name" value="DUF2811"/>
    <property type="match status" value="1"/>
</dbReference>
<evidence type="ECO:0000313" key="2">
    <source>
        <dbReference type="Proteomes" id="UP000001420"/>
    </source>
</evidence>
<dbReference type="PATRIC" id="fig|167539.5.peg.1543"/>
<dbReference type="HOGENOM" id="CLU_171164_1_0_3"/>
<evidence type="ECO:0008006" key="3">
    <source>
        <dbReference type="Google" id="ProtNLM"/>
    </source>
</evidence>
<dbReference type="eggNOG" id="ENOG5032YHB">
    <property type="taxonomic scope" value="Bacteria"/>
</dbReference>
<keyword evidence="2" id="KW-1185">Reference proteome</keyword>
<dbReference type="OrthoDB" id="515579at2"/>
<dbReference type="Proteomes" id="UP000001420">
    <property type="component" value="Chromosome"/>
</dbReference>
<protein>
    <recommendedName>
        <fullName evidence="3">DUF2811 domain-containing protein</fullName>
    </recommendedName>
</protein>
<dbReference type="RefSeq" id="WP_011125618.1">
    <property type="nucleotide sequence ID" value="NC_005042.1"/>
</dbReference>
<dbReference type="STRING" id="167539.Pro_1467"/>
<proteinExistence type="predicted"/>
<evidence type="ECO:0000313" key="1">
    <source>
        <dbReference type="EMBL" id="AAQ00511.1"/>
    </source>
</evidence>
<dbReference type="KEGG" id="pma:Pro_1467"/>
<dbReference type="InterPro" id="IPR021231">
    <property type="entry name" value="DUF2811"/>
</dbReference>
<reference evidence="1 2" key="1">
    <citation type="journal article" date="2003" name="Proc. Natl. Acad. Sci. U.S.A.">
        <title>Genome sequence of the cyanobacterium Prochlorococcus marinus SS120, a nearly minimal oxyphototrophic genome.</title>
        <authorList>
            <person name="Dufresne A."/>
            <person name="Salanoubat M."/>
            <person name="Partensky F."/>
            <person name="Artiguenave F."/>
            <person name="Axmann I.M."/>
            <person name="Barbe V."/>
            <person name="Duprat S."/>
            <person name="Galperin M.Y."/>
            <person name="Koonin E.V."/>
            <person name="Le Gall F."/>
            <person name="Makarova K.S."/>
            <person name="Ostrowski M."/>
            <person name="Oztas S."/>
            <person name="Robert C."/>
            <person name="Rogozin I.B."/>
            <person name="Scanlan D.J."/>
            <person name="Tandeau de Marsac N."/>
            <person name="Weissenbach J."/>
            <person name="Wincker P."/>
            <person name="Wolf Y.I."/>
            <person name="Hess W.R."/>
        </authorList>
    </citation>
    <scope>NUCLEOTIDE SEQUENCE [LARGE SCALE GENOMIC DNA]</scope>
    <source>
        <strain evidence="2">SARG / CCMP1375 / SS120</strain>
    </source>
</reference>
<sequence length="93" mass="10687">MQSLDRTKSKIKKLSASSVIKDDDSLVSFLTEVPEPLKEAMTTFIETHPNWDQYRLIQAALSGFLVQNGIESRSINRLYFQNMFSKNAFQKTL</sequence>
<organism evidence="1 2">
    <name type="scientific">Prochlorococcus marinus (strain SARG / CCMP1375 / SS120)</name>
    <dbReference type="NCBI Taxonomy" id="167539"/>
    <lineage>
        <taxon>Bacteria</taxon>
        <taxon>Bacillati</taxon>
        <taxon>Cyanobacteriota</taxon>
        <taxon>Cyanophyceae</taxon>
        <taxon>Synechococcales</taxon>
        <taxon>Prochlorococcaceae</taxon>
        <taxon>Prochlorococcus</taxon>
    </lineage>
</organism>
<dbReference type="EMBL" id="AE017126">
    <property type="protein sequence ID" value="AAQ00511.1"/>
    <property type="molecule type" value="Genomic_DNA"/>
</dbReference>